<evidence type="ECO:0000256" key="6">
    <source>
        <dbReference type="ARBA" id="ARBA00023157"/>
    </source>
</evidence>
<evidence type="ECO:0000259" key="11">
    <source>
        <dbReference type="PROSITE" id="PS50026"/>
    </source>
</evidence>
<keyword evidence="3 8" id="KW-0245">EGF-like domain</keyword>
<dbReference type="PROSITE" id="PS50026">
    <property type="entry name" value="EGF_3"/>
    <property type="match status" value="3"/>
</dbReference>
<keyword evidence="9" id="KW-0472">Membrane</keyword>
<dbReference type="GO" id="GO:0005509">
    <property type="term" value="F:calcium ion binding"/>
    <property type="evidence" value="ECO:0007669"/>
    <property type="project" value="InterPro"/>
</dbReference>
<keyword evidence="7" id="KW-0325">Glycoprotein</keyword>
<dbReference type="InterPro" id="IPR018097">
    <property type="entry name" value="EGF_Ca-bd_CS"/>
</dbReference>
<comment type="subcellular location">
    <subcellularLocation>
        <location evidence="1">Secreted</location>
    </subcellularLocation>
</comment>
<evidence type="ECO:0000256" key="5">
    <source>
        <dbReference type="ARBA" id="ARBA00022737"/>
    </source>
</evidence>
<evidence type="ECO:0000256" key="9">
    <source>
        <dbReference type="SAM" id="Phobius"/>
    </source>
</evidence>
<dbReference type="Pfam" id="PF07645">
    <property type="entry name" value="EGF_CA"/>
    <property type="match status" value="4"/>
</dbReference>
<dbReference type="PANTHER" id="PTHR47333:SF4">
    <property type="entry name" value="EGF-LIKE DOMAIN-CONTAINING PROTEIN"/>
    <property type="match status" value="1"/>
</dbReference>
<keyword evidence="9" id="KW-0812">Transmembrane</keyword>
<dbReference type="EMBL" id="CAJFCJ010000003">
    <property type="protein sequence ID" value="CAD5112969.1"/>
    <property type="molecule type" value="Genomic_DNA"/>
</dbReference>
<evidence type="ECO:0000256" key="4">
    <source>
        <dbReference type="ARBA" id="ARBA00022729"/>
    </source>
</evidence>
<feature type="chain" id="PRO_5029481886" evidence="10">
    <location>
        <begin position="24"/>
        <end position="484"/>
    </location>
</feature>
<keyword evidence="4 10" id="KW-0732">Signal</keyword>
<dbReference type="InterPro" id="IPR009030">
    <property type="entry name" value="Growth_fac_rcpt_cys_sf"/>
</dbReference>
<dbReference type="OrthoDB" id="6286622at2759"/>
<evidence type="ECO:0000313" key="12">
    <source>
        <dbReference type="EMBL" id="CAD5112969.1"/>
    </source>
</evidence>
<evidence type="ECO:0000256" key="7">
    <source>
        <dbReference type="ARBA" id="ARBA00023180"/>
    </source>
</evidence>
<feature type="domain" description="EGF-like" evidence="11">
    <location>
        <begin position="95"/>
        <end position="131"/>
    </location>
</feature>
<dbReference type="SMART" id="SM00179">
    <property type="entry name" value="EGF_CA"/>
    <property type="match status" value="7"/>
</dbReference>
<name>A0A7I8V9Q0_9ANNE</name>
<keyword evidence="9" id="KW-1133">Transmembrane helix</keyword>
<dbReference type="SMART" id="SM00181">
    <property type="entry name" value="EGF"/>
    <property type="match status" value="7"/>
</dbReference>
<evidence type="ECO:0000256" key="8">
    <source>
        <dbReference type="PROSITE-ProRule" id="PRU00076"/>
    </source>
</evidence>
<keyword evidence="5" id="KW-0677">Repeat</keyword>
<accession>A0A7I8V9Q0</accession>
<evidence type="ECO:0000256" key="2">
    <source>
        <dbReference type="ARBA" id="ARBA00022525"/>
    </source>
</evidence>
<dbReference type="FunFam" id="2.10.25.10:FF:000005">
    <property type="entry name" value="Fibrillin 2"/>
    <property type="match status" value="1"/>
</dbReference>
<evidence type="ECO:0000256" key="3">
    <source>
        <dbReference type="ARBA" id="ARBA00022536"/>
    </source>
</evidence>
<keyword evidence="13" id="KW-1185">Reference proteome</keyword>
<keyword evidence="2" id="KW-0964">Secreted</keyword>
<dbReference type="PANTHER" id="PTHR47333">
    <property type="entry name" value="VON WILLEBRAND FACTOR C AND EGF DOMAIN-CONTAINING PROTEIN"/>
    <property type="match status" value="1"/>
</dbReference>
<feature type="domain" description="EGF-like" evidence="11">
    <location>
        <begin position="258"/>
        <end position="298"/>
    </location>
</feature>
<dbReference type="GO" id="GO:0005576">
    <property type="term" value="C:extracellular region"/>
    <property type="evidence" value="ECO:0007669"/>
    <property type="project" value="UniProtKB-SubCell"/>
</dbReference>
<dbReference type="GO" id="GO:0071944">
    <property type="term" value="C:cell periphery"/>
    <property type="evidence" value="ECO:0007669"/>
    <property type="project" value="UniProtKB-ARBA"/>
</dbReference>
<dbReference type="InterPro" id="IPR001881">
    <property type="entry name" value="EGF-like_Ca-bd_dom"/>
</dbReference>
<dbReference type="Gene3D" id="2.10.25.10">
    <property type="entry name" value="Laminin"/>
    <property type="match status" value="7"/>
</dbReference>
<dbReference type="SUPFAM" id="SSF57184">
    <property type="entry name" value="Growth factor receptor domain"/>
    <property type="match status" value="1"/>
</dbReference>
<dbReference type="InterPro" id="IPR000742">
    <property type="entry name" value="EGF"/>
</dbReference>
<reference evidence="12 13" key="1">
    <citation type="submission" date="2020-08" db="EMBL/GenBank/DDBJ databases">
        <authorList>
            <person name="Hejnol A."/>
        </authorList>
    </citation>
    <scope>NUCLEOTIDE SEQUENCE [LARGE SCALE GENOMIC DNA]</scope>
</reference>
<dbReference type="CDD" id="cd00054">
    <property type="entry name" value="EGF_CA"/>
    <property type="match status" value="1"/>
</dbReference>
<keyword evidence="6" id="KW-1015">Disulfide bond</keyword>
<feature type="transmembrane region" description="Helical" evidence="9">
    <location>
        <begin position="385"/>
        <end position="408"/>
    </location>
</feature>
<organism evidence="12 13">
    <name type="scientific">Dimorphilus gyrociliatus</name>
    <dbReference type="NCBI Taxonomy" id="2664684"/>
    <lineage>
        <taxon>Eukaryota</taxon>
        <taxon>Metazoa</taxon>
        <taxon>Spiralia</taxon>
        <taxon>Lophotrochozoa</taxon>
        <taxon>Annelida</taxon>
        <taxon>Polychaeta</taxon>
        <taxon>Polychaeta incertae sedis</taxon>
        <taxon>Dinophilidae</taxon>
        <taxon>Dimorphilus</taxon>
    </lineage>
</organism>
<feature type="signal peptide" evidence="10">
    <location>
        <begin position="1"/>
        <end position="23"/>
    </location>
</feature>
<protein>
    <submittedName>
        <fullName evidence="12">DgyrCDS2174</fullName>
    </submittedName>
</protein>
<dbReference type="Pfam" id="PF14670">
    <property type="entry name" value="FXa_inhibition"/>
    <property type="match status" value="3"/>
</dbReference>
<dbReference type="PROSITE" id="PS01187">
    <property type="entry name" value="EGF_CA"/>
    <property type="match status" value="3"/>
</dbReference>
<evidence type="ECO:0000256" key="1">
    <source>
        <dbReference type="ARBA" id="ARBA00004613"/>
    </source>
</evidence>
<dbReference type="AlphaFoldDB" id="A0A7I8V9Q0"/>
<dbReference type="FunFam" id="2.10.25.10:FF:000010">
    <property type="entry name" value="Pro-epidermal growth factor"/>
    <property type="match status" value="1"/>
</dbReference>
<feature type="domain" description="EGF-like" evidence="11">
    <location>
        <begin position="299"/>
        <end position="337"/>
    </location>
</feature>
<sequence>MRYFKYTVILYLWNFFFNLNCKALTCDDINCERIWGQWSACSKLCGKTNRTEIYKNHQLSLNCPKIEKCAKEESEYCNCRSDCENGFFGCCCDIDIDECKAIPSPCSQRCVNTRGSYRCECYDGFILDDSGRKCIDHDECNTNNGGCKDVCQNSLGSYSCSCRSGYNIGNDGISCIVNDFCSSNKRKCSQICINTQTSSKCSCYPGYKLDNDGITCSDIDECEENEHNCSQLCYNTQGSFICSCKVGYRLKFNTKCLDINECAENDHSCSHICNNSPGSFSCSCPFGYRLDGDKVNCEDVNECRTNVCDHVCENTEGSYNCHCKDGYKFNKTSQLCEDIDECSTEGQKCEHSCENTPGHFNCLCSFGFEIDHNKYDCKLNLTIKIIIGACGFVVLSVTLILIACCIYCKTRRDTSYKKTRKRIKNVLKKTSDYKEDIKRQKYMGSHIPATFRETNQSTNLQVINIEGTNNSSSSDYVNECFSEF</sequence>
<dbReference type="InterPro" id="IPR052080">
    <property type="entry name" value="vWF_C/EGF_Fibrillin"/>
</dbReference>
<comment type="caution">
    <text evidence="12">The sequence shown here is derived from an EMBL/GenBank/DDBJ whole genome shotgun (WGS) entry which is preliminary data.</text>
</comment>
<evidence type="ECO:0000313" key="13">
    <source>
        <dbReference type="Proteomes" id="UP000549394"/>
    </source>
</evidence>
<evidence type="ECO:0000256" key="10">
    <source>
        <dbReference type="SAM" id="SignalP"/>
    </source>
</evidence>
<dbReference type="Proteomes" id="UP000549394">
    <property type="component" value="Unassembled WGS sequence"/>
</dbReference>
<proteinExistence type="predicted"/>
<dbReference type="FunFam" id="2.10.25.10:FF:000037">
    <property type="entry name" value="Signal peptide, CUB domain and EGF-like domain-containing 2"/>
    <property type="match status" value="1"/>
</dbReference>
<comment type="caution">
    <text evidence="8">Lacks conserved residue(s) required for the propagation of feature annotation.</text>
</comment>
<dbReference type="InterPro" id="IPR049883">
    <property type="entry name" value="NOTCH1_EGF-like"/>
</dbReference>
<dbReference type="SUPFAM" id="SSF57196">
    <property type="entry name" value="EGF/Laminin"/>
    <property type="match status" value="4"/>
</dbReference>
<dbReference type="FunFam" id="2.10.25.10:FF:000038">
    <property type="entry name" value="Fibrillin 2"/>
    <property type="match status" value="1"/>
</dbReference>
<dbReference type="InterPro" id="IPR000152">
    <property type="entry name" value="EGF-type_Asp/Asn_hydroxyl_site"/>
</dbReference>
<dbReference type="PROSITE" id="PS01186">
    <property type="entry name" value="EGF_2"/>
    <property type="match status" value="3"/>
</dbReference>
<dbReference type="PROSITE" id="PS00010">
    <property type="entry name" value="ASX_HYDROXYL"/>
    <property type="match status" value="5"/>
</dbReference>
<gene>
    <name evidence="12" type="ORF">DGYR_LOCUS2024</name>
</gene>